<dbReference type="Pfam" id="PF15413">
    <property type="entry name" value="PH_11"/>
    <property type="match status" value="1"/>
</dbReference>
<dbReference type="PANTHER" id="PTHR10972:SF96">
    <property type="entry name" value="OXYSTEROL-BINDING PROTEIN-RELATED PROTEIN 1A-RELATED"/>
    <property type="match status" value="1"/>
</dbReference>
<dbReference type="InterPro" id="IPR011993">
    <property type="entry name" value="PH-like_dom_sf"/>
</dbReference>
<name>A0A0D2RI17_GOSRA</name>
<evidence type="ECO:0000256" key="5">
    <source>
        <dbReference type="SAM" id="MobiDB-lite"/>
    </source>
</evidence>
<evidence type="ECO:0000313" key="7">
    <source>
        <dbReference type="EMBL" id="KJB29256.1"/>
    </source>
</evidence>
<dbReference type="GO" id="GO:0016020">
    <property type="term" value="C:membrane"/>
    <property type="evidence" value="ECO:0007669"/>
    <property type="project" value="TreeGrafter"/>
</dbReference>
<keyword evidence="8" id="KW-1185">Reference proteome</keyword>
<dbReference type="GO" id="GO:0005829">
    <property type="term" value="C:cytosol"/>
    <property type="evidence" value="ECO:0007669"/>
    <property type="project" value="TreeGrafter"/>
</dbReference>
<keyword evidence="4" id="KW-0446">Lipid-binding</keyword>
<proteinExistence type="predicted"/>
<keyword evidence="3" id="KW-0445">Lipid transport</keyword>
<dbReference type="InterPro" id="IPR000648">
    <property type="entry name" value="Oxysterol-bd"/>
</dbReference>
<reference evidence="7 8" key="1">
    <citation type="journal article" date="2012" name="Nature">
        <title>Repeated polyploidization of Gossypium genomes and the evolution of spinnable cotton fibres.</title>
        <authorList>
            <person name="Paterson A.H."/>
            <person name="Wendel J.F."/>
            <person name="Gundlach H."/>
            <person name="Guo H."/>
            <person name="Jenkins J."/>
            <person name="Jin D."/>
            <person name="Llewellyn D."/>
            <person name="Showmaker K.C."/>
            <person name="Shu S."/>
            <person name="Udall J."/>
            <person name="Yoo M.J."/>
            <person name="Byers R."/>
            <person name="Chen W."/>
            <person name="Doron-Faigenboim A."/>
            <person name="Duke M.V."/>
            <person name="Gong L."/>
            <person name="Grimwood J."/>
            <person name="Grover C."/>
            <person name="Grupp K."/>
            <person name="Hu G."/>
            <person name="Lee T.H."/>
            <person name="Li J."/>
            <person name="Lin L."/>
            <person name="Liu T."/>
            <person name="Marler B.S."/>
            <person name="Page J.T."/>
            <person name="Roberts A.W."/>
            <person name="Romanel E."/>
            <person name="Sanders W.S."/>
            <person name="Szadkowski E."/>
            <person name="Tan X."/>
            <person name="Tang H."/>
            <person name="Xu C."/>
            <person name="Wang J."/>
            <person name="Wang Z."/>
            <person name="Zhang D."/>
            <person name="Zhang L."/>
            <person name="Ashrafi H."/>
            <person name="Bedon F."/>
            <person name="Bowers J.E."/>
            <person name="Brubaker C.L."/>
            <person name="Chee P.W."/>
            <person name="Das S."/>
            <person name="Gingle A.R."/>
            <person name="Haigler C.H."/>
            <person name="Harker D."/>
            <person name="Hoffmann L.V."/>
            <person name="Hovav R."/>
            <person name="Jones D.C."/>
            <person name="Lemke C."/>
            <person name="Mansoor S."/>
            <person name="ur Rahman M."/>
            <person name="Rainville L.N."/>
            <person name="Rambani A."/>
            <person name="Reddy U.K."/>
            <person name="Rong J.K."/>
            <person name="Saranga Y."/>
            <person name="Scheffler B.E."/>
            <person name="Scheffler J.A."/>
            <person name="Stelly D.M."/>
            <person name="Triplett B.A."/>
            <person name="Van Deynze A."/>
            <person name="Vaslin M.F."/>
            <person name="Waghmare V.N."/>
            <person name="Walford S.A."/>
            <person name="Wright R.J."/>
            <person name="Zaki E.A."/>
            <person name="Zhang T."/>
            <person name="Dennis E.S."/>
            <person name="Mayer K.F."/>
            <person name="Peterson D.G."/>
            <person name="Rokhsar D.S."/>
            <person name="Wang X."/>
            <person name="Schmutz J."/>
        </authorList>
    </citation>
    <scope>NUCLEOTIDE SEQUENCE [LARGE SCALE GENOMIC DNA]</scope>
</reference>
<evidence type="ECO:0000256" key="3">
    <source>
        <dbReference type="ARBA" id="ARBA00023055"/>
    </source>
</evidence>
<organism evidence="7 8">
    <name type="scientific">Gossypium raimondii</name>
    <name type="common">Peruvian cotton</name>
    <name type="synonym">Gossypium klotzschianum subsp. raimondii</name>
    <dbReference type="NCBI Taxonomy" id="29730"/>
    <lineage>
        <taxon>Eukaryota</taxon>
        <taxon>Viridiplantae</taxon>
        <taxon>Streptophyta</taxon>
        <taxon>Embryophyta</taxon>
        <taxon>Tracheophyta</taxon>
        <taxon>Spermatophyta</taxon>
        <taxon>Magnoliopsida</taxon>
        <taxon>eudicotyledons</taxon>
        <taxon>Gunneridae</taxon>
        <taxon>Pentapetalae</taxon>
        <taxon>rosids</taxon>
        <taxon>malvids</taxon>
        <taxon>Malvales</taxon>
        <taxon>Malvaceae</taxon>
        <taxon>Malvoideae</taxon>
        <taxon>Gossypium</taxon>
    </lineage>
</organism>
<protein>
    <recommendedName>
        <fullName evidence="6">PH domain-containing protein</fullName>
    </recommendedName>
</protein>
<comment type="function">
    <text evidence="1">May be involved in the transport of sterols.</text>
</comment>
<dbReference type="Proteomes" id="UP000032304">
    <property type="component" value="Chromosome 5"/>
</dbReference>
<feature type="compositionally biased region" description="Basic and acidic residues" evidence="5">
    <location>
        <begin position="1"/>
        <end position="10"/>
    </location>
</feature>
<dbReference type="Gramene" id="KJB29256">
    <property type="protein sequence ID" value="KJB29256"/>
    <property type="gene ID" value="B456_005G091400"/>
</dbReference>
<dbReference type="SMART" id="SM00233">
    <property type="entry name" value="PH"/>
    <property type="match status" value="1"/>
</dbReference>
<evidence type="ECO:0000259" key="6">
    <source>
        <dbReference type="PROSITE" id="PS50003"/>
    </source>
</evidence>
<sequence length="274" mass="31872">MSQRNEKPLGEEGTDDPIPPLQVDLKINDIVGNRISGMLYKWVNYGKGWKPRWFVLQDGVLSYYKIDGPDKILVSQETEKGCKVIGEKSRRIISRHRDSFSNNSLTNRKPFGEVHLEVSTFRQSKSHDKRFSIFTGTKMLHLRAESQDDREAWMEALQAVKDMFHRVFHSKIVAPMVAKVAISTEKLRQRLVQEGLDSATIEDSEQIMRNEFATLQKQLVLLKQKQWLLIDILQQLEFLNEHERKNYRYRCCIDVIVVIPNYCPGPKAINTKLK</sequence>
<feature type="region of interest" description="Disordered" evidence="5">
    <location>
        <begin position="1"/>
        <end position="20"/>
    </location>
</feature>
<dbReference type="InterPro" id="IPR001849">
    <property type="entry name" value="PH_domain"/>
</dbReference>
<keyword evidence="2" id="KW-0813">Transport</keyword>
<feature type="domain" description="PH" evidence="6">
    <location>
        <begin position="32"/>
        <end position="162"/>
    </location>
</feature>
<dbReference type="AlphaFoldDB" id="A0A0D2RI17"/>
<evidence type="ECO:0000256" key="4">
    <source>
        <dbReference type="ARBA" id="ARBA00023121"/>
    </source>
</evidence>
<dbReference type="EMBL" id="CM001744">
    <property type="protein sequence ID" value="KJB29256.1"/>
    <property type="molecule type" value="Genomic_DNA"/>
</dbReference>
<dbReference type="CDD" id="cd13294">
    <property type="entry name" value="PH_ORP_plant"/>
    <property type="match status" value="1"/>
</dbReference>
<evidence type="ECO:0000313" key="8">
    <source>
        <dbReference type="Proteomes" id="UP000032304"/>
    </source>
</evidence>
<evidence type="ECO:0000256" key="2">
    <source>
        <dbReference type="ARBA" id="ARBA00022448"/>
    </source>
</evidence>
<evidence type="ECO:0000256" key="1">
    <source>
        <dbReference type="ARBA" id="ARBA00003361"/>
    </source>
</evidence>
<dbReference type="Gene3D" id="2.30.29.30">
    <property type="entry name" value="Pleckstrin-homology domain (PH domain)/Phosphotyrosine-binding domain (PTB)"/>
    <property type="match status" value="1"/>
</dbReference>
<accession>A0A0D2RI17</accession>
<dbReference type="PANTHER" id="PTHR10972">
    <property type="entry name" value="OXYSTEROL-BINDING PROTEIN-RELATED"/>
    <property type="match status" value="1"/>
</dbReference>
<dbReference type="PROSITE" id="PS50003">
    <property type="entry name" value="PH_DOMAIN"/>
    <property type="match status" value="1"/>
</dbReference>
<dbReference type="STRING" id="29730.A0A0D2RI17"/>
<dbReference type="GO" id="GO:0006869">
    <property type="term" value="P:lipid transport"/>
    <property type="evidence" value="ECO:0007669"/>
    <property type="project" value="UniProtKB-KW"/>
</dbReference>
<dbReference type="GO" id="GO:0032934">
    <property type="term" value="F:sterol binding"/>
    <property type="evidence" value="ECO:0007669"/>
    <property type="project" value="TreeGrafter"/>
</dbReference>
<dbReference type="SUPFAM" id="SSF50729">
    <property type="entry name" value="PH domain-like"/>
    <property type="match status" value="1"/>
</dbReference>
<dbReference type="eggNOG" id="KOG1737">
    <property type="taxonomic scope" value="Eukaryota"/>
</dbReference>
<gene>
    <name evidence="7" type="ORF">B456_005G091400</name>
</gene>